<dbReference type="PANTHER" id="PTHR33164">
    <property type="entry name" value="TRANSCRIPTIONAL REGULATOR, MARR FAMILY"/>
    <property type="match status" value="1"/>
</dbReference>
<dbReference type="CDD" id="cd00090">
    <property type="entry name" value="HTH_ARSR"/>
    <property type="match status" value="1"/>
</dbReference>
<gene>
    <name evidence="2" type="ORF">KTC_01860</name>
</gene>
<accession>A0A455SH34</accession>
<protein>
    <recommendedName>
        <fullName evidence="1">HTH marR-type domain-containing protein</fullName>
    </recommendedName>
</protein>
<reference evidence="2" key="1">
    <citation type="submission" date="2018-12" db="EMBL/GenBank/DDBJ databases">
        <title>Novel natural products biosynthetic potential of the class Ktedonobacteria.</title>
        <authorList>
            <person name="Zheng Y."/>
            <person name="Saitou A."/>
            <person name="Wang C.M."/>
            <person name="Toyoda A."/>
            <person name="Minakuchi Y."/>
            <person name="Sekiguchi Y."/>
            <person name="Ueda K."/>
            <person name="Takano H."/>
            <person name="Sakai Y."/>
            <person name="Yokota A."/>
            <person name="Yabe S."/>
        </authorList>
    </citation>
    <scope>NUCLEOTIDE SEQUENCE</scope>
    <source>
        <strain evidence="2">COM3</strain>
    </source>
</reference>
<organism evidence="2">
    <name type="scientific">Thermosporothrix sp. COM3</name>
    <dbReference type="NCBI Taxonomy" id="2490863"/>
    <lineage>
        <taxon>Bacteria</taxon>
        <taxon>Bacillati</taxon>
        <taxon>Chloroflexota</taxon>
        <taxon>Ktedonobacteria</taxon>
        <taxon>Ktedonobacterales</taxon>
        <taxon>Thermosporotrichaceae</taxon>
        <taxon>Thermosporothrix</taxon>
    </lineage>
</organism>
<sequence>MSSGSQKKPGEHPEIYREFVRELQHSYELGTTFYRAVASRSGMTVTDLEVIAILKHAGPTTAGRLAEHTGLTTGAITGMLNRLEETGLLRRERDPNDGRRVIVRLIPDKEEMKTISDLFNALGEEWRELATHYTDEQLTLLLDFLKRSNTISQKHIAHLREMPTSNEGTYSAPLGTVRSAKLAMPSGITQLYLHTDNDRETLYKARFEGPQPDVRVKDGVITIRYPRRLWSITTNKRVADVTLNTIIPWRITLNGGVSEIVADLMKLKLASLEIKGGMNSINLELPLPIGTVPVRLSGGASEMQIHRPKGAAVRVHFKGWASHFIFDDQIFSDLGNDIRLQSPDYETAEHRYDIEVQNSVGNVTITPH</sequence>
<evidence type="ECO:0000259" key="1">
    <source>
        <dbReference type="PROSITE" id="PS50995"/>
    </source>
</evidence>
<dbReference type="Gene3D" id="1.10.10.10">
    <property type="entry name" value="Winged helix-like DNA-binding domain superfamily/Winged helix DNA-binding domain"/>
    <property type="match status" value="1"/>
</dbReference>
<dbReference type="SUPFAM" id="SSF46785">
    <property type="entry name" value="Winged helix' DNA-binding domain"/>
    <property type="match status" value="1"/>
</dbReference>
<dbReference type="InterPro" id="IPR036390">
    <property type="entry name" value="WH_DNA-bd_sf"/>
</dbReference>
<evidence type="ECO:0000313" key="2">
    <source>
        <dbReference type="EMBL" id="BBH85435.1"/>
    </source>
</evidence>
<dbReference type="SMART" id="SM00347">
    <property type="entry name" value="HTH_MARR"/>
    <property type="match status" value="1"/>
</dbReference>
<dbReference type="PANTHER" id="PTHR33164:SF106">
    <property type="entry name" value="TRANSCRIPTIONAL REGULATORY PROTEIN"/>
    <property type="match status" value="1"/>
</dbReference>
<dbReference type="EMBL" id="AP019376">
    <property type="protein sequence ID" value="BBH85435.1"/>
    <property type="molecule type" value="Genomic_DNA"/>
</dbReference>
<dbReference type="Pfam" id="PF01047">
    <property type="entry name" value="MarR"/>
    <property type="match status" value="1"/>
</dbReference>
<dbReference type="InterPro" id="IPR000835">
    <property type="entry name" value="HTH_MarR-typ"/>
</dbReference>
<feature type="domain" description="HTH marR-type" evidence="1">
    <location>
        <begin position="16"/>
        <end position="150"/>
    </location>
</feature>
<dbReference type="AlphaFoldDB" id="A0A455SH34"/>
<dbReference type="PROSITE" id="PS50995">
    <property type="entry name" value="HTH_MARR_2"/>
    <property type="match status" value="1"/>
</dbReference>
<dbReference type="GO" id="GO:0003700">
    <property type="term" value="F:DNA-binding transcription factor activity"/>
    <property type="evidence" value="ECO:0007669"/>
    <property type="project" value="InterPro"/>
</dbReference>
<name>A0A455SH34_9CHLR</name>
<dbReference type="GO" id="GO:0006950">
    <property type="term" value="P:response to stress"/>
    <property type="evidence" value="ECO:0007669"/>
    <property type="project" value="TreeGrafter"/>
</dbReference>
<dbReference type="InterPro" id="IPR039422">
    <property type="entry name" value="MarR/SlyA-like"/>
</dbReference>
<dbReference type="InterPro" id="IPR036388">
    <property type="entry name" value="WH-like_DNA-bd_sf"/>
</dbReference>
<dbReference type="InterPro" id="IPR011991">
    <property type="entry name" value="ArsR-like_HTH"/>
</dbReference>
<proteinExistence type="predicted"/>